<dbReference type="PANTHER" id="PTHR28047:SF5">
    <property type="entry name" value="PROTEIN DCG1"/>
    <property type="match status" value="1"/>
</dbReference>
<dbReference type="Gene3D" id="3.40.50.12500">
    <property type="match status" value="1"/>
</dbReference>
<proteinExistence type="inferred from homology"/>
<dbReference type="Pfam" id="PF01177">
    <property type="entry name" value="Asp_Glu_race"/>
    <property type="match status" value="1"/>
</dbReference>
<dbReference type="InterPro" id="IPR053714">
    <property type="entry name" value="Iso_Racemase_Enz_sf"/>
</dbReference>
<organism evidence="2 3">
    <name type="scientific">Govanella unica</name>
    <dbReference type="NCBI Taxonomy" id="2975056"/>
    <lineage>
        <taxon>Bacteria</taxon>
        <taxon>Pseudomonadati</taxon>
        <taxon>Pseudomonadota</taxon>
        <taxon>Alphaproteobacteria</taxon>
        <taxon>Emcibacterales</taxon>
        <taxon>Govanellaceae</taxon>
        <taxon>Govanella</taxon>
    </lineage>
</organism>
<dbReference type="Proteomes" id="UP001141619">
    <property type="component" value="Unassembled WGS sequence"/>
</dbReference>
<sequence length="254" mass="27180">MAKIRVITPVHSLPKAFADNILKELVHLEKFGLEFDNVFITAGPNSIECHFDEALSVPYTVAAIIEAEKAGIDACIINCMGDPGLQAAREVVSIPVMGPCEASMHAAAMMGHKFSVVTVLDSVRPMFLRNADAYGLGSKLASVRVVNVPVLDIGADESHLVKLIAREAIDTVQRDHADCVILGCTGFLGMADEVEKLLRAEGFAVPVINPMPTASVMAAAFVQGGFSHSARAYPAPNRNKQIEGFAIPQWTAKL</sequence>
<dbReference type="AlphaFoldDB" id="A0A9X3Z8T5"/>
<evidence type="ECO:0000313" key="3">
    <source>
        <dbReference type="Proteomes" id="UP001141619"/>
    </source>
</evidence>
<dbReference type="InterPro" id="IPR052186">
    <property type="entry name" value="Hydantoin_racemase-like"/>
</dbReference>
<gene>
    <name evidence="2" type="ORF">NYP16_14325</name>
</gene>
<dbReference type="RefSeq" id="WP_274944839.1">
    <property type="nucleotide sequence ID" value="NZ_JANWOI010000006.1"/>
</dbReference>
<evidence type="ECO:0000256" key="1">
    <source>
        <dbReference type="ARBA" id="ARBA00038414"/>
    </source>
</evidence>
<dbReference type="EMBL" id="JANWOI010000006">
    <property type="protein sequence ID" value="MDA5195124.1"/>
    <property type="molecule type" value="Genomic_DNA"/>
</dbReference>
<protein>
    <submittedName>
        <fullName evidence="2">Aspartate/glutamate racemase family protein</fullName>
    </submittedName>
</protein>
<reference evidence="2" key="1">
    <citation type="submission" date="2022-08" db="EMBL/GenBank/DDBJ databases">
        <authorList>
            <person name="Vandamme P."/>
            <person name="Hettiarachchi A."/>
            <person name="Peeters C."/>
            <person name="Cnockaert M."/>
            <person name="Carlier A."/>
        </authorList>
    </citation>
    <scope>NUCLEOTIDE SEQUENCE</scope>
    <source>
        <strain evidence="2">LMG 31809</strain>
    </source>
</reference>
<comment type="caution">
    <text evidence="2">The sequence shown here is derived from an EMBL/GenBank/DDBJ whole genome shotgun (WGS) entry which is preliminary data.</text>
</comment>
<reference evidence="2" key="2">
    <citation type="journal article" date="2023" name="Syst. Appl. Microbiol.">
        <title>Govania unica gen. nov., sp. nov., a rare biosphere bacterium that represents a novel family in the class Alphaproteobacteria.</title>
        <authorList>
            <person name="Vandamme P."/>
            <person name="Peeters C."/>
            <person name="Hettiarachchi A."/>
            <person name="Cnockaert M."/>
            <person name="Carlier A."/>
        </authorList>
    </citation>
    <scope>NUCLEOTIDE SEQUENCE</scope>
    <source>
        <strain evidence="2">LMG 31809</strain>
    </source>
</reference>
<dbReference type="PANTHER" id="PTHR28047">
    <property type="entry name" value="PROTEIN DCG1"/>
    <property type="match status" value="1"/>
</dbReference>
<name>A0A9X3Z8T5_9PROT</name>
<keyword evidence="3" id="KW-1185">Reference proteome</keyword>
<dbReference type="InterPro" id="IPR015942">
    <property type="entry name" value="Asp/Glu/hydantoin_racemase"/>
</dbReference>
<dbReference type="GO" id="GO:0047661">
    <property type="term" value="F:amino-acid racemase activity"/>
    <property type="evidence" value="ECO:0007669"/>
    <property type="project" value="InterPro"/>
</dbReference>
<comment type="similarity">
    <text evidence="1">Belongs to the HyuE racemase family.</text>
</comment>
<evidence type="ECO:0000313" key="2">
    <source>
        <dbReference type="EMBL" id="MDA5195124.1"/>
    </source>
</evidence>
<accession>A0A9X3Z8T5</accession>